<evidence type="ECO:0000313" key="4">
    <source>
        <dbReference type="Proteomes" id="UP001281410"/>
    </source>
</evidence>
<dbReference type="EMBL" id="JANJYJ010000005">
    <property type="protein sequence ID" value="KAK3212794.1"/>
    <property type="molecule type" value="Genomic_DNA"/>
</dbReference>
<reference evidence="3" key="1">
    <citation type="journal article" date="2023" name="Plant J.">
        <title>Genome sequences and population genomics provide insights into the demographic history, inbreeding, and mutation load of two 'living fossil' tree species of Dipteronia.</title>
        <authorList>
            <person name="Feng Y."/>
            <person name="Comes H.P."/>
            <person name="Chen J."/>
            <person name="Zhu S."/>
            <person name="Lu R."/>
            <person name="Zhang X."/>
            <person name="Li P."/>
            <person name="Qiu J."/>
            <person name="Olsen K.M."/>
            <person name="Qiu Y."/>
        </authorList>
    </citation>
    <scope>NUCLEOTIDE SEQUENCE</scope>
    <source>
        <strain evidence="3">NBL</strain>
    </source>
</reference>
<sequence length="135" mass="15713">MDVHSDKAAYDLCNAYALKKGFSIRKWHIRRDATNNIRQREFVCSKKGIYEDQDFCEVKKLNRLDTRTGCKAMIRFTVDNGVWTISHVNSEHNHELAKPEDKYLVLMGMSLVLWLELVLTLASQACFKEMIKCLI</sequence>
<dbReference type="AlphaFoldDB" id="A0AAE0E6L4"/>
<proteinExistence type="predicted"/>
<name>A0AAE0E6L4_9ROSI</name>
<dbReference type="Pfam" id="PF03101">
    <property type="entry name" value="FAR1"/>
    <property type="match status" value="1"/>
</dbReference>
<evidence type="ECO:0000313" key="3">
    <source>
        <dbReference type="EMBL" id="KAK3212794.1"/>
    </source>
</evidence>
<dbReference type="PANTHER" id="PTHR46328:SF27">
    <property type="entry name" value="OS12G0287500 PROTEIN"/>
    <property type="match status" value="1"/>
</dbReference>
<comment type="caution">
    <text evidence="3">The sequence shown here is derived from an EMBL/GenBank/DDBJ whole genome shotgun (WGS) entry which is preliminary data.</text>
</comment>
<keyword evidence="1" id="KW-0812">Transmembrane</keyword>
<keyword evidence="4" id="KW-1185">Reference proteome</keyword>
<gene>
    <name evidence="3" type="ORF">Dsin_017500</name>
</gene>
<dbReference type="PANTHER" id="PTHR46328">
    <property type="entry name" value="FAR-RED IMPAIRED RESPONSIVE (FAR1) FAMILY PROTEIN-RELATED"/>
    <property type="match status" value="1"/>
</dbReference>
<keyword evidence="1" id="KW-0472">Membrane</keyword>
<evidence type="ECO:0000259" key="2">
    <source>
        <dbReference type="Pfam" id="PF03101"/>
    </source>
</evidence>
<protein>
    <recommendedName>
        <fullName evidence="2">FAR1 domain-containing protein</fullName>
    </recommendedName>
</protein>
<organism evidence="3 4">
    <name type="scientific">Dipteronia sinensis</name>
    <dbReference type="NCBI Taxonomy" id="43782"/>
    <lineage>
        <taxon>Eukaryota</taxon>
        <taxon>Viridiplantae</taxon>
        <taxon>Streptophyta</taxon>
        <taxon>Embryophyta</taxon>
        <taxon>Tracheophyta</taxon>
        <taxon>Spermatophyta</taxon>
        <taxon>Magnoliopsida</taxon>
        <taxon>eudicotyledons</taxon>
        <taxon>Gunneridae</taxon>
        <taxon>Pentapetalae</taxon>
        <taxon>rosids</taxon>
        <taxon>malvids</taxon>
        <taxon>Sapindales</taxon>
        <taxon>Sapindaceae</taxon>
        <taxon>Hippocastanoideae</taxon>
        <taxon>Acereae</taxon>
        <taxon>Dipteronia</taxon>
    </lineage>
</organism>
<accession>A0AAE0E6L4</accession>
<dbReference type="Proteomes" id="UP001281410">
    <property type="component" value="Unassembled WGS sequence"/>
</dbReference>
<dbReference type="InterPro" id="IPR004330">
    <property type="entry name" value="FAR1_DNA_bnd_dom"/>
</dbReference>
<feature type="transmembrane region" description="Helical" evidence="1">
    <location>
        <begin position="103"/>
        <end position="122"/>
    </location>
</feature>
<keyword evidence="1" id="KW-1133">Transmembrane helix</keyword>
<feature type="domain" description="FAR1" evidence="2">
    <location>
        <begin position="14"/>
        <end position="97"/>
    </location>
</feature>
<evidence type="ECO:0000256" key="1">
    <source>
        <dbReference type="SAM" id="Phobius"/>
    </source>
</evidence>